<dbReference type="PRINTS" id="PR00773">
    <property type="entry name" value="GRPEPROTEIN"/>
</dbReference>
<keyword evidence="2 3" id="KW-0143">Chaperone</keyword>
<evidence type="ECO:0000256" key="6">
    <source>
        <dbReference type="SAM" id="Coils"/>
    </source>
</evidence>
<dbReference type="InterPro" id="IPR000740">
    <property type="entry name" value="GrpE"/>
</dbReference>
<dbReference type="PANTHER" id="PTHR21237:SF23">
    <property type="entry name" value="GRPE PROTEIN HOMOLOG, MITOCHONDRIAL"/>
    <property type="match status" value="1"/>
</dbReference>
<dbReference type="GO" id="GO:0051087">
    <property type="term" value="F:protein-folding chaperone binding"/>
    <property type="evidence" value="ECO:0007669"/>
    <property type="project" value="InterPro"/>
</dbReference>
<dbReference type="EMBL" id="SZQL01000011">
    <property type="protein sequence ID" value="TKK67537.1"/>
    <property type="molecule type" value="Genomic_DNA"/>
</dbReference>
<evidence type="ECO:0000313" key="8">
    <source>
        <dbReference type="EMBL" id="TKK67537.1"/>
    </source>
</evidence>
<comment type="subcellular location">
    <subcellularLocation>
        <location evidence="3">Cytoplasm</location>
    </subcellularLocation>
</comment>
<dbReference type="SUPFAM" id="SSF51064">
    <property type="entry name" value="Head domain of nucleotide exchange factor GrpE"/>
    <property type="match status" value="1"/>
</dbReference>
<dbReference type="HAMAP" id="MF_01151">
    <property type="entry name" value="GrpE"/>
    <property type="match status" value="1"/>
</dbReference>
<evidence type="ECO:0000313" key="9">
    <source>
        <dbReference type="Proteomes" id="UP000305848"/>
    </source>
</evidence>
<dbReference type="GO" id="GO:0051082">
    <property type="term" value="F:unfolded protein binding"/>
    <property type="evidence" value="ECO:0007669"/>
    <property type="project" value="TreeGrafter"/>
</dbReference>
<evidence type="ECO:0000256" key="3">
    <source>
        <dbReference type="HAMAP-Rule" id="MF_01151"/>
    </source>
</evidence>
<dbReference type="InterPro" id="IPR009012">
    <property type="entry name" value="GrpE_head"/>
</dbReference>
<dbReference type="PROSITE" id="PS01071">
    <property type="entry name" value="GRPE"/>
    <property type="match status" value="1"/>
</dbReference>
<dbReference type="Pfam" id="PF01025">
    <property type="entry name" value="GrpE"/>
    <property type="match status" value="1"/>
</dbReference>
<dbReference type="CDD" id="cd00446">
    <property type="entry name" value="GrpE"/>
    <property type="match status" value="1"/>
</dbReference>
<dbReference type="InterPro" id="IPR013805">
    <property type="entry name" value="GrpE_CC"/>
</dbReference>
<dbReference type="PANTHER" id="PTHR21237">
    <property type="entry name" value="GRPE PROTEIN"/>
    <property type="match status" value="1"/>
</dbReference>
<keyword evidence="6" id="KW-0175">Coiled coil</keyword>
<comment type="subunit">
    <text evidence="3">Homodimer.</text>
</comment>
<comment type="caution">
    <text evidence="8">The sequence shown here is derived from an EMBL/GenBank/DDBJ whole genome shotgun (WGS) entry which is preliminary data.</text>
</comment>
<dbReference type="Gene3D" id="2.30.22.10">
    <property type="entry name" value="Head domain of nucleotide exchange factor GrpE"/>
    <property type="match status" value="1"/>
</dbReference>
<feature type="region of interest" description="Disordered" evidence="7">
    <location>
        <begin position="1"/>
        <end position="40"/>
    </location>
</feature>
<organism evidence="8 9">
    <name type="scientific">Ilyomonas limi</name>
    <dbReference type="NCBI Taxonomy" id="2575867"/>
    <lineage>
        <taxon>Bacteria</taxon>
        <taxon>Pseudomonadati</taxon>
        <taxon>Bacteroidota</taxon>
        <taxon>Chitinophagia</taxon>
        <taxon>Chitinophagales</taxon>
        <taxon>Chitinophagaceae</taxon>
        <taxon>Ilyomonas</taxon>
    </lineage>
</organism>
<dbReference type="GO" id="GO:0000774">
    <property type="term" value="F:adenyl-nucleotide exchange factor activity"/>
    <property type="evidence" value="ECO:0007669"/>
    <property type="project" value="InterPro"/>
</dbReference>
<evidence type="ECO:0000256" key="7">
    <source>
        <dbReference type="SAM" id="MobiDB-lite"/>
    </source>
</evidence>
<dbReference type="AlphaFoldDB" id="A0A4U3L236"/>
<dbReference type="GO" id="GO:0005737">
    <property type="term" value="C:cytoplasm"/>
    <property type="evidence" value="ECO:0007669"/>
    <property type="project" value="UniProtKB-SubCell"/>
</dbReference>
<dbReference type="Proteomes" id="UP000305848">
    <property type="component" value="Unassembled WGS sequence"/>
</dbReference>
<comment type="function">
    <text evidence="3 4">Participates actively in the response to hyperosmotic and heat shock by preventing the aggregation of stress-denatured proteins, in association with DnaK and GrpE. It is the nucleotide exchange factor for DnaK and may function as a thermosensor. Unfolded proteins bind initially to DnaJ; upon interaction with the DnaJ-bound protein, DnaK hydrolyzes its bound ATP, resulting in the formation of a stable complex. GrpE releases ADP from DnaK; ATP binding to DnaK triggers the release of the substrate protein, thus completing the reaction cycle. Several rounds of ATP-dependent interactions between DnaJ, DnaK and GrpE are required for fully efficient folding.</text>
</comment>
<keyword evidence="3 4" id="KW-0346">Stress response</keyword>
<reference evidence="8 9" key="1">
    <citation type="submission" date="2019-05" db="EMBL/GenBank/DDBJ databases">
        <title>Panacibacter sp. strain 17mud1-8 Genome sequencing and assembly.</title>
        <authorList>
            <person name="Chhetri G."/>
        </authorList>
    </citation>
    <scope>NUCLEOTIDE SEQUENCE [LARGE SCALE GENOMIC DNA]</scope>
    <source>
        <strain evidence="8 9">17mud1-8</strain>
    </source>
</reference>
<evidence type="ECO:0000256" key="4">
    <source>
        <dbReference type="RuleBase" id="RU000639"/>
    </source>
</evidence>
<name>A0A4U3L236_9BACT</name>
<comment type="similarity">
    <text evidence="1 3 5">Belongs to the GrpE family.</text>
</comment>
<gene>
    <name evidence="3" type="primary">grpE</name>
    <name evidence="8" type="ORF">FC093_14500</name>
</gene>
<accession>A0A4U3L236</accession>
<dbReference type="OrthoDB" id="9812586at2"/>
<evidence type="ECO:0000256" key="5">
    <source>
        <dbReference type="RuleBase" id="RU004478"/>
    </source>
</evidence>
<evidence type="ECO:0000256" key="1">
    <source>
        <dbReference type="ARBA" id="ARBA00009054"/>
    </source>
</evidence>
<feature type="coiled-coil region" evidence="6">
    <location>
        <begin position="43"/>
        <end position="110"/>
    </location>
</feature>
<evidence type="ECO:0000256" key="2">
    <source>
        <dbReference type="ARBA" id="ARBA00023186"/>
    </source>
</evidence>
<proteinExistence type="inferred from homology"/>
<sequence>MEEKDTRNNGAGAAQATDFNINADENAAGTTHLNDPVENDDQVAQLKEDLQDQKDKYLRLMAEFDNFRRRTAKERLEESQMAGKNVIISLLDVLDDMDRAEKQMKNSNDTEQIKEGVLLVFNKLRNTLQQKGLKAMDSVQQDFDVEKHDAITEIPSPTPDQTGKVLDEVQKGYYLNDKIIRHAKVVVGK</sequence>
<protein>
    <recommendedName>
        <fullName evidence="3 4">Protein GrpE</fullName>
    </recommendedName>
    <alternativeName>
        <fullName evidence="3">HSP-70 cofactor</fullName>
    </alternativeName>
</protein>
<keyword evidence="3" id="KW-0963">Cytoplasm</keyword>
<dbReference type="GO" id="GO:0042803">
    <property type="term" value="F:protein homodimerization activity"/>
    <property type="evidence" value="ECO:0007669"/>
    <property type="project" value="InterPro"/>
</dbReference>
<dbReference type="Gene3D" id="3.90.20.20">
    <property type="match status" value="1"/>
</dbReference>
<dbReference type="GO" id="GO:0006457">
    <property type="term" value="P:protein folding"/>
    <property type="evidence" value="ECO:0007669"/>
    <property type="project" value="InterPro"/>
</dbReference>
<dbReference type="SUPFAM" id="SSF58014">
    <property type="entry name" value="Coiled-coil domain of nucleotide exchange factor GrpE"/>
    <property type="match status" value="1"/>
</dbReference>
<keyword evidence="9" id="KW-1185">Reference proteome</keyword>